<dbReference type="Proteomes" id="UP000237798">
    <property type="component" value="Unassembled WGS sequence"/>
</dbReference>
<dbReference type="AlphaFoldDB" id="A0A2T0BNX2"/>
<comment type="caution">
    <text evidence="2">The sequence shown here is derived from an EMBL/GenBank/DDBJ whole genome shotgun (WGS) entry which is preliminary data.</text>
</comment>
<proteinExistence type="predicted"/>
<gene>
    <name evidence="2" type="ORF">CLLU_14660</name>
</gene>
<reference evidence="2 3" key="1">
    <citation type="submission" date="2018-03" db="EMBL/GenBank/DDBJ databases">
        <title>Genome sequence of Clostridium luticellarii DSM 29923.</title>
        <authorList>
            <person name="Poehlein A."/>
            <person name="Daniel R."/>
        </authorList>
    </citation>
    <scope>NUCLEOTIDE SEQUENCE [LARGE SCALE GENOMIC DNA]</scope>
    <source>
        <strain evidence="2 3">DSM 29923</strain>
    </source>
</reference>
<protein>
    <submittedName>
        <fullName evidence="2">YopX protein</fullName>
    </submittedName>
</protein>
<dbReference type="Gene3D" id="2.30.30.290">
    <property type="entry name" value="YopX-like domains"/>
    <property type="match status" value="1"/>
</dbReference>
<evidence type="ECO:0000313" key="3">
    <source>
        <dbReference type="Proteomes" id="UP000237798"/>
    </source>
</evidence>
<dbReference type="OrthoDB" id="1809393at2"/>
<sequence length="125" mass="14733">MSKEIKFRAWDKQNKNMEEVDLLGSNVLHIKNSEWENIEDFEVMQYTGLKDKNGVEIYEGDIIREQSKRLDKYFVVEWLDRIGSYSFQPVDKEAKSWPCFNFGSAKNLEIVGNIYKNKELLEGSK</sequence>
<keyword evidence="3" id="KW-1185">Reference proteome</keyword>
<name>A0A2T0BNX2_9CLOT</name>
<dbReference type="InterPro" id="IPR010024">
    <property type="entry name" value="CHP16711"/>
</dbReference>
<dbReference type="EMBL" id="PVXP01000015">
    <property type="protein sequence ID" value="PRR85545.1"/>
    <property type="molecule type" value="Genomic_DNA"/>
</dbReference>
<evidence type="ECO:0000259" key="1">
    <source>
        <dbReference type="Pfam" id="PF09643"/>
    </source>
</evidence>
<dbReference type="InterPro" id="IPR019096">
    <property type="entry name" value="YopX_protein"/>
</dbReference>
<accession>A0A2T0BNX2</accession>
<feature type="domain" description="YopX protein" evidence="1">
    <location>
        <begin position="6"/>
        <end position="122"/>
    </location>
</feature>
<dbReference type="SUPFAM" id="SSF159006">
    <property type="entry name" value="YopX-like"/>
    <property type="match status" value="1"/>
</dbReference>
<evidence type="ECO:0000313" key="2">
    <source>
        <dbReference type="EMBL" id="PRR85545.1"/>
    </source>
</evidence>
<organism evidence="2 3">
    <name type="scientific">Clostridium luticellarii</name>
    <dbReference type="NCBI Taxonomy" id="1691940"/>
    <lineage>
        <taxon>Bacteria</taxon>
        <taxon>Bacillati</taxon>
        <taxon>Bacillota</taxon>
        <taxon>Clostridia</taxon>
        <taxon>Eubacteriales</taxon>
        <taxon>Clostridiaceae</taxon>
        <taxon>Clostridium</taxon>
    </lineage>
</organism>
<dbReference type="RefSeq" id="WP_106009066.1">
    <property type="nucleotide sequence ID" value="NZ_PVXP01000015.1"/>
</dbReference>
<dbReference type="InterPro" id="IPR023385">
    <property type="entry name" value="YopX-like_C"/>
</dbReference>
<dbReference type="Pfam" id="PF09643">
    <property type="entry name" value="YopX"/>
    <property type="match status" value="1"/>
</dbReference>
<dbReference type="NCBIfam" id="TIGR01671">
    <property type="entry name" value="phage_TIGR01671"/>
    <property type="match status" value="1"/>
</dbReference>